<dbReference type="Proteomes" id="UP001605036">
    <property type="component" value="Unassembled WGS sequence"/>
</dbReference>
<comment type="caution">
    <text evidence="1">The sequence shown here is derived from an EMBL/GenBank/DDBJ whole genome shotgun (WGS) entry which is preliminary data.</text>
</comment>
<reference evidence="1 2" key="1">
    <citation type="submission" date="2024-09" db="EMBL/GenBank/DDBJ databases">
        <title>Chromosome-scale assembly of Riccia fluitans.</title>
        <authorList>
            <person name="Paukszto L."/>
            <person name="Sawicki J."/>
            <person name="Karawczyk K."/>
            <person name="Piernik-Szablinska J."/>
            <person name="Szczecinska M."/>
            <person name="Mazdziarz M."/>
        </authorList>
    </citation>
    <scope>NUCLEOTIDE SEQUENCE [LARGE SCALE GENOMIC DNA]</scope>
    <source>
        <strain evidence="1">Rf_01</strain>
        <tissue evidence="1">Aerial parts of the thallus</tissue>
    </source>
</reference>
<name>A0ABD1ZE02_9MARC</name>
<proteinExistence type="predicted"/>
<accession>A0ABD1ZE02</accession>
<sequence length="731" mass="83934">MMSHNIHLYHLRGNEQSMISMGLIGFKEGDTLLSLRQKLKGIRIFESVFQFWDSRLGSPVHTKLEALIFVEDLESKVVLFETKDSEESNLVLVGPRVETKLSVIGTQPVKRNVIYKEQNEGIVDVLIGSSKPSVTGNDRLEGKALFLSKRMSNAVETAWREQVERLIIWQQKENKVDHEWHVRTWDEGECAVGVFECLECRCFLGRPDRGEEKAVVQNVFINYRNKHIGCEKHAVNWRRRRNLPLNVGKKKTPEPQVNHRAEIDAACAIVEKVNGEELSQKKPFVVEEAPRECRVPVVLDKPRSSMFRCKRAPKKFDPRDLKRQRCIDSFFVGAQSSSSVRNPSSTEDCEKEPGEVHSDLSLLCWGFWFTSIAVYGGIVYDVKPFLDDQKRGCTWLDYLTIPELRAQAQCRARARCKEQIELFREALWEFLCDVGRNMNRAAKDYRYSKSTQAIQQALFLFGGRQDSNFEDVAKILMAAKALHGITRDVAVILAEDETWVKPTVRWEARRDMLTGFCGDKDNHVCKMGLEVEVGSGESGYSKIVESFEQKIQGSHARVVIVNPLHEKLPRLIVYASITCNLFTASWVRDHWKGLRQRWDKCCQQVVDPILGHANDGDARRRKLMLEDYLGSEGQRWTIGWDGWVLSGIVLDSGDVYALGDQDPIHNGKKIINPLDRNSYPIVLGDFHAYLEHVQLVYKLYSHDHHGLNIDDVMRWDRQNWAGPQRIFSHKV</sequence>
<keyword evidence="2" id="KW-1185">Reference proteome</keyword>
<evidence type="ECO:0000313" key="2">
    <source>
        <dbReference type="Proteomes" id="UP001605036"/>
    </source>
</evidence>
<dbReference type="EMBL" id="JBHFFA010000001">
    <property type="protein sequence ID" value="KAL2649220.1"/>
    <property type="molecule type" value="Genomic_DNA"/>
</dbReference>
<protein>
    <recommendedName>
        <fullName evidence="3">Transposase</fullName>
    </recommendedName>
</protein>
<gene>
    <name evidence="1" type="ORF">R1flu_017348</name>
</gene>
<organism evidence="1 2">
    <name type="scientific">Riccia fluitans</name>
    <dbReference type="NCBI Taxonomy" id="41844"/>
    <lineage>
        <taxon>Eukaryota</taxon>
        <taxon>Viridiplantae</taxon>
        <taxon>Streptophyta</taxon>
        <taxon>Embryophyta</taxon>
        <taxon>Marchantiophyta</taxon>
        <taxon>Marchantiopsida</taxon>
        <taxon>Marchantiidae</taxon>
        <taxon>Marchantiales</taxon>
        <taxon>Ricciaceae</taxon>
        <taxon>Riccia</taxon>
    </lineage>
</organism>
<evidence type="ECO:0000313" key="1">
    <source>
        <dbReference type="EMBL" id="KAL2649220.1"/>
    </source>
</evidence>
<evidence type="ECO:0008006" key="3">
    <source>
        <dbReference type="Google" id="ProtNLM"/>
    </source>
</evidence>
<dbReference type="AlphaFoldDB" id="A0ABD1ZE02"/>